<keyword evidence="15 23" id="KW-1015">Disulfide bond</keyword>
<dbReference type="PROSITE" id="PS00022">
    <property type="entry name" value="EGF_1"/>
    <property type="match status" value="1"/>
</dbReference>
<keyword evidence="7" id="KW-0479">Metal-binding</keyword>
<feature type="disulfide bond" evidence="24">
    <location>
        <begin position="460"/>
        <end position="487"/>
    </location>
</feature>
<comment type="function">
    <text evidence="22">Cell-surface glycoprotein having a role in immunoadhesion. Mediates in the adhesion of blood neutrophils in cytokine-activated endothelium through interaction with SELPLG/PSGL1. May have a role in capillary morphogenesis.</text>
</comment>
<feature type="disulfide bond" evidence="24">
    <location>
        <begin position="209"/>
        <end position="236"/>
    </location>
</feature>
<feature type="domain" description="Sushi" evidence="29">
    <location>
        <begin position="178"/>
        <end position="238"/>
    </location>
</feature>
<dbReference type="Pfam" id="PF00084">
    <property type="entry name" value="Sushi"/>
    <property type="match status" value="6"/>
</dbReference>
<keyword evidence="10" id="KW-0677">Repeat</keyword>
<evidence type="ECO:0000256" key="4">
    <source>
        <dbReference type="ARBA" id="ARBA00022536"/>
    </source>
</evidence>
<keyword evidence="12" id="KW-0130">Cell adhesion</keyword>
<dbReference type="InterPro" id="IPR002396">
    <property type="entry name" value="Selectin_superfamily"/>
</dbReference>
<evidence type="ECO:0000256" key="22">
    <source>
        <dbReference type="ARBA" id="ARBA00045695"/>
    </source>
</evidence>
<keyword evidence="16" id="KW-0325">Glycoprotein</keyword>
<dbReference type="Pfam" id="PF00059">
    <property type="entry name" value="Lectin_C"/>
    <property type="match status" value="1"/>
</dbReference>
<evidence type="ECO:0000256" key="7">
    <source>
        <dbReference type="ARBA" id="ARBA00022723"/>
    </source>
</evidence>
<dbReference type="GO" id="GO:0030246">
    <property type="term" value="F:carbohydrate binding"/>
    <property type="evidence" value="ECO:0007669"/>
    <property type="project" value="UniProtKB-KW"/>
</dbReference>
<comment type="similarity">
    <text evidence="2">Belongs to the selectin/LECAM family.</text>
</comment>
<evidence type="ECO:0000256" key="3">
    <source>
        <dbReference type="ARBA" id="ARBA00022475"/>
    </source>
</evidence>
<dbReference type="GO" id="GO:0005886">
    <property type="term" value="C:plasma membrane"/>
    <property type="evidence" value="ECO:0007669"/>
    <property type="project" value="UniProtKB-SubCell"/>
</dbReference>
<keyword evidence="5 24" id="KW-0768">Sushi</keyword>
<feature type="disulfide bond" evidence="23">
    <location>
        <begin position="165"/>
        <end position="174"/>
    </location>
</feature>
<dbReference type="SUPFAM" id="SSF57535">
    <property type="entry name" value="Complement control module/SCR domain"/>
    <property type="match status" value="6"/>
</dbReference>
<evidence type="ECO:0000256" key="23">
    <source>
        <dbReference type="PROSITE-ProRule" id="PRU00076"/>
    </source>
</evidence>
<evidence type="ECO:0000256" key="16">
    <source>
        <dbReference type="ARBA" id="ARBA00023180"/>
    </source>
</evidence>
<dbReference type="Gene3D" id="3.10.100.10">
    <property type="entry name" value="Mannose-Binding Protein A, subunit A"/>
    <property type="match status" value="1"/>
</dbReference>
<dbReference type="InterPro" id="IPR016187">
    <property type="entry name" value="CTDL_fold"/>
</dbReference>
<feature type="disulfide bond" evidence="24">
    <location>
        <begin position="271"/>
        <end position="298"/>
    </location>
</feature>
<evidence type="ECO:0000259" key="29">
    <source>
        <dbReference type="PROSITE" id="PS50923"/>
    </source>
</evidence>
<feature type="disulfide bond" evidence="24">
    <location>
        <begin position="519"/>
        <end position="546"/>
    </location>
</feature>
<reference evidence="30" key="1">
    <citation type="submission" date="2025-08" db="UniProtKB">
        <authorList>
            <consortium name="Ensembl"/>
        </authorList>
    </citation>
    <scope>IDENTIFICATION</scope>
</reference>
<feature type="domain" description="Sushi" evidence="29">
    <location>
        <begin position="301"/>
        <end position="363"/>
    </location>
</feature>
<dbReference type="InterPro" id="IPR001304">
    <property type="entry name" value="C-type_lectin-like"/>
</dbReference>
<dbReference type="CDD" id="cd03592">
    <property type="entry name" value="CLECT_selectins_like"/>
    <property type="match status" value="1"/>
</dbReference>
<dbReference type="PROSITE" id="PS00615">
    <property type="entry name" value="C_TYPE_LECTIN_1"/>
    <property type="match status" value="1"/>
</dbReference>
<feature type="domain" description="Sushi" evidence="29">
    <location>
        <begin position="490"/>
        <end position="548"/>
    </location>
</feature>
<evidence type="ECO:0000313" key="31">
    <source>
        <dbReference type="Proteomes" id="UP000694564"/>
    </source>
</evidence>
<dbReference type="PRINTS" id="PR00343">
    <property type="entry name" value="SELECTIN"/>
</dbReference>
<comment type="subcellular location">
    <subcellularLocation>
        <location evidence="1">Cell membrane</location>
        <topology evidence="1">Single-pass type I membrane protein</topology>
    </subcellularLocation>
</comment>
<keyword evidence="6 25" id="KW-0812">Transmembrane</keyword>
<evidence type="ECO:0000256" key="26">
    <source>
        <dbReference type="SAM" id="SignalP"/>
    </source>
</evidence>
<dbReference type="InterPro" id="IPR033991">
    <property type="entry name" value="Selectin_CTLD"/>
</dbReference>
<sequence length="606" mass="65088">MIASQILSTLTFVLLLRESAAWTYGVSTSNMTYDEASAYCQQRYTHLVAIQNKEEIEYLNATLSYSPSYYWIGIRKVNGVWVWVGTQKPLTEEAENWAPGEPNNKQNNEDCVEIYIKRLEGSGMWNDERCSKRKLALCYTAACTQASCSGHGECIETINNYTCRCQPGFRGLECEQVVTCEAQKDPEHGRLDCTHPLGFSYSSSCSVSCDEGYLPSSTETSRCTSSGEWSAPPPTCKVVECDALAHPAHGTVDCGPNSGSVPWNTTCAFDCEEGFERVGAQNLKCTSSGSWDDEKPWCKAVTCEVLPMLQNGSVHCVHSKAGELTFKSSCKFTCDGGFRLLGPAQVECTAQGQWSQQIPVCAAFQCAALSSPERGHVNCLPSASGGFRNGSSCRFTCEPGFALKGSERLECGPTGEWDSEKPACEAVQCAALSAPRNGSVKCTPSPTGKFPYKSSCTFHCEDGFDLHGSAQLECTSQGQWTHEVPSCQVVQCSSLAALGKVNVSCSGEPVAGTVCEFACPEGWTLNGSAALTCGATGHWSGTLPTCEALPESSIPLAAGLSAAGTSLLTVTSVLLWLRKKARKFVPASSCQSLESHGNYQMPSDSI</sequence>
<proteinExistence type="inferred from homology"/>
<evidence type="ECO:0000256" key="14">
    <source>
        <dbReference type="ARBA" id="ARBA00023136"/>
    </source>
</evidence>
<organism evidence="30 31">
    <name type="scientific">Sciurus vulgaris</name>
    <name type="common">Eurasian red squirrel</name>
    <dbReference type="NCBI Taxonomy" id="55149"/>
    <lineage>
        <taxon>Eukaryota</taxon>
        <taxon>Metazoa</taxon>
        <taxon>Chordata</taxon>
        <taxon>Craniata</taxon>
        <taxon>Vertebrata</taxon>
        <taxon>Euteleostomi</taxon>
        <taxon>Mammalia</taxon>
        <taxon>Eutheria</taxon>
        <taxon>Euarchontoglires</taxon>
        <taxon>Glires</taxon>
        <taxon>Rodentia</taxon>
        <taxon>Sciuromorpha</taxon>
        <taxon>Sciuridae</taxon>
        <taxon>Sciurinae</taxon>
        <taxon>Sciurini</taxon>
        <taxon>Sciurus</taxon>
    </lineage>
</organism>
<dbReference type="SMART" id="SM00034">
    <property type="entry name" value="CLECT"/>
    <property type="match status" value="1"/>
</dbReference>
<reference evidence="30" key="2">
    <citation type="submission" date="2025-09" db="UniProtKB">
        <authorList>
            <consortium name="Ensembl"/>
        </authorList>
    </citation>
    <scope>IDENTIFICATION</scope>
</reference>
<dbReference type="PROSITE" id="PS50923">
    <property type="entry name" value="SUSHI"/>
    <property type="match status" value="6"/>
</dbReference>
<dbReference type="GO" id="GO:0007155">
    <property type="term" value="P:cell adhesion"/>
    <property type="evidence" value="ECO:0007669"/>
    <property type="project" value="UniProtKB-KW"/>
</dbReference>
<evidence type="ECO:0000256" key="12">
    <source>
        <dbReference type="ARBA" id="ARBA00022889"/>
    </source>
</evidence>
<dbReference type="GeneTree" id="ENSGT00940000160168"/>
<dbReference type="PROSITE" id="PS50041">
    <property type="entry name" value="C_TYPE_LECTIN_2"/>
    <property type="match status" value="1"/>
</dbReference>
<evidence type="ECO:0000256" key="15">
    <source>
        <dbReference type="ARBA" id="ARBA00023157"/>
    </source>
</evidence>
<dbReference type="SUPFAM" id="SSF57196">
    <property type="entry name" value="EGF/Laminin"/>
    <property type="match status" value="1"/>
</dbReference>
<feature type="domain" description="C-type lectin" evidence="28">
    <location>
        <begin position="19"/>
        <end position="139"/>
    </location>
</feature>
<feature type="domain" description="EGF-like" evidence="27">
    <location>
        <begin position="139"/>
        <end position="175"/>
    </location>
</feature>
<dbReference type="InterPro" id="IPR050350">
    <property type="entry name" value="Compl-Cell_Adhes-Reg"/>
</dbReference>
<dbReference type="SMART" id="SM00032">
    <property type="entry name" value="CCP"/>
    <property type="match status" value="6"/>
</dbReference>
<evidence type="ECO:0000256" key="2">
    <source>
        <dbReference type="ARBA" id="ARBA00007360"/>
    </source>
</evidence>
<evidence type="ECO:0000256" key="24">
    <source>
        <dbReference type="PROSITE-ProRule" id="PRU00302"/>
    </source>
</evidence>
<name>A0A8D2JRV1_SCIVU</name>
<keyword evidence="4 23" id="KW-0245">EGF-like domain</keyword>
<evidence type="ECO:0000256" key="20">
    <source>
        <dbReference type="ARBA" id="ARBA00042113"/>
    </source>
</evidence>
<dbReference type="Proteomes" id="UP000694564">
    <property type="component" value="Chromosome 12"/>
</dbReference>
<dbReference type="CDD" id="cd00054">
    <property type="entry name" value="EGF_CA"/>
    <property type="match status" value="1"/>
</dbReference>
<evidence type="ECO:0000256" key="8">
    <source>
        <dbReference type="ARBA" id="ARBA00022729"/>
    </source>
</evidence>
<feature type="domain" description="Sushi" evidence="29">
    <location>
        <begin position="239"/>
        <end position="300"/>
    </location>
</feature>
<feature type="domain" description="Sushi" evidence="29">
    <location>
        <begin position="440"/>
        <end position="489"/>
    </location>
</feature>
<keyword evidence="31" id="KW-1185">Reference proteome</keyword>
<dbReference type="PROSITE" id="PS01186">
    <property type="entry name" value="EGF_2"/>
    <property type="match status" value="1"/>
</dbReference>
<feature type="domain" description="Sushi" evidence="29">
    <location>
        <begin position="364"/>
        <end position="426"/>
    </location>
</feature>
<dbReference type="InterPro" id="IPR018378">
    <property type="entry name" value="C-type_lectin_CS"/>
</dbReference>
<evidence type="ECO:0000256" key="5">
    <source>
        <dbReference type="ARBA" id="ARBA00022659"/>
    </source>
</evidence>
<dbReference type="SUPFAM" id="SSF56436">
    <property type="entry name" value="C-type lectin-like"/>
    <property type="match status" value="1"/>
</dbReference>
<dbReference type="Gene3D" id="2.10.70.10">
    <property type="entry name" value="Complement Module, domain 1"/>
    <property type="match status" value="6"/>
</dbReference>
<dbReference type="InterPro" id="IPR016186">
    <property type="entry name" value="C-type_lectin-like/link_sf"/>
</dbReference>
<dbReference type="Ensembl" id="ENSSVLT00005033544.1">
    <property type="protein sequence ID" value="ENSSVLP00005030205.1"/>
    <property type="gene ID" value="ENSSVLG00005023504.1"/>
</dbReference>
<accession>A0A8D2JRV1</accession>
<dbReference type="InterPro" id="IPR000742">
    <property type="entry name" value="EGF"/>
</dbReference>
<evidence type="ECO:0000256" key="13">
    <source>
        <dbReference type="ARBA" id="ARBA00022989"/>
    </source>
</evidence>
<evidence type="ECO:0000256" key="19">
    <source>
        <dbReference type="ARBA" id="ARBA00041401"/>
    </source>
</evidence>
<protein>
    <recommendedName>
        <fullName evidence="18">E-selectin</fullName>
    </recommendedName>
    <alternativeName>
        <fullName evidence="19">CD62 antigen-like family member E</fullName>
    </alternativeName>
    <alternativeName>
        <fullName evidence="20">Endothelial leukocyte adhesion molecule 1</fullName>
    </alternativeName>
    <alternativeName>
        <fullName evidence="21">Leukocyte-endothelial cell adhesion molecule 2</fullName>
    </alternativeName>
</protein>
<dbReference type="InterPro" id="IPR000436">
    <property type="entry name" value="Sushi_SCR_CCP_dom"/>
</dbReference>
<evidence type="ECO:0000256" key="21">
    <source>
        <dbReference type="ARBA" id="ARBA00043124"/>
    </source>
</evidence>
<keyword evidence="14 25" id="KW-0472">Membrane</keyword>
<dbReference type="GO" id="GO:0046872">
    <property type="term" value="F:metal ion binding"/>
    <property type="evidence" value="ECO:0007669"/>
    <property type="project" value="UniProtKB-KW"/>
</dbReference>
<keyword evidence="11" id="KW-0106">Calcium</keyword>
<evidence type="ECO:0000256" key="18">
    <source>
        <dbReference type="ARBA" id="ARBA00040812"/>
    </source>
</evidence>
<evidence type="ECO:0000256" key="17">
    <source>
        <dbReference type="ARBA" id="ARBA00038738"/>
    </source>
</evidence>
<dbReference type="CDD" id="cd00033">
    <property type="entry name" value="CCP"/>
    <property type="match status" value="6"/>
</dbReference>
<evidence type="ECO:0000259" key="27">
    <source>
        <dbReference type="PROSITE" id="PS50026"/>
    </source>
</evidence>
<keyword evidence="3" id="KW-1003">Cell membrane</keyword>
<dbReference type="FunFam" id="2.10.25.10:FF:000176">
    <property type="entry name" value="Selectin P"/>
    <property type="match status" value="1"/>
</dbReference>
<evidence type="ECO:0000256" key="25">
    <source>
        <dbReference type="SAM" id="Phobius"/>
    </source>
</evidence>
<dbReference type="SMART" id="SM00181">
    <property type="entry name" value="EGF"/>
    <property type="match status" value="2"/>
</dbReference>
<dbReference type="Pfam" id="PF00008">
    <property type="entry name" value="EGF"/>
    <property type="match status" value="1"/>
</dbReference>
<evidence type="ECO:0000259" key="28">
    <source>
        <dbReference type="PROSITE" id="PS50041"/>
    </source>
</evidence>
<feature type="disulfide bond" evidence="24">
    <location>
        <begin position="180"/>
        <end position="223"/>
    </location>
</feature>
<comment type="subunit">
    <text evidence="17">Interacts with SELPLG/PSGL1 and PODXL2 through the sialyl Lewis X epitope. SELPLG sulfation appears not to be required for this interaction.</text>
</comment>
<feature type="transmembrane region" description="Helical" evidence="25">
    <location>
        <begin position="554"/>
        <end position="577"/>
    </location>
</feature>
<evidence type="ECO:0000313" key="30">
    <source>
        <dbReference type="Ensembl" id="ENSSVLP00005030205.1"/>
    </source>
</evidence>
<dbReference type="PANTHER" id="PTHR19325">
    <property type="entry name" value="COMPLEMENT COMPONENT-RELATED SUSHI DOMAIN-CONTAINING"/>
    <property type="match status" value="1"/>
</dbReference>
<keyword evidence="9" id="KW-0430">Lectin</keyword>
<feature type="disulfide bond" evidence="24">
    <location>
        <begin position="334"/>
        <end position="361"/>
    </location>
</feature>
<keyword evidence="8 26" id="KW-0732">Signal</keyword>
<feature type="chain" id="PRO_5034181151" description="E-selectin" evidence="26">
    <location>
        <begin position="22"/>
        <end position="606"/>
    </location>
</feature>
<dbReference type="PANTHER" id="PTHR19325:SF493">
    <property type="entry name" value="E-SELECTIN"/>
    <property type="match status" value="1"/>
</dbReference>
<evidence type="ECO:0000256" key="1">
    <source>
        <dbReference type="ARBA" id="ARBA00004251"/>
    </source>
</evidence>
<dbReference type="AlphaFoldDB" id="A0A8D2JRV1"/>
<feature type="disulfide bond" evidence="24">
    <location>
        <begin position="397"/>
        <end position="424"/>
    </location>
</feature>
<dbReference type="PROSITE" id="PS50026">
    <property type="entry name" value="EGF_3"/>
    <property type="match status" value="1"/>
</dbReference>
<dbReference type="FunFam" id="2.10.70.10:FF:000001">
    <property type="entry name" value="Selectin P"/>
    <property type="match status" value="5"/>
</dbReference>
<evidence type="ECO:0000256" key="9">
    <source>
        <dbReference type="ARBA" id="ARBA00022734"/>
    </source>
</evidence>
<comment type="caution">
    <text evidence="23">Lacks conserved residue(s) required for the propagation of feature annotation.</text>
</comment>
<feature type="signal peptide" evidence="26">
    <location>
        <begin position="1"/>
        <end position="21"/>
    </location>
</feature>
<dbReference type="FunFam" id="3.10.100.10:FF:000007">
    <property type="entry name" value="L-selectin"/>
    <property type="match status" value="1"/>
</dbReference>
<evidence type="ECO:0000256" key="6">
    <source>
        <dbReference type="ARBA" id="ARBA00022692"/>
    </source>
</evidence>
<keyword evidence="13 25" id="KW-1133">Transmembrane helix</keyword>
<dbReference type="InterPro" id="IPR035976">
    <property type="entry name" value="Sushi/SCR/CCP_sf"/>
</dbReference>
<evidence type="ECO:0000256" key="10">
    <source>
        <dbReference type="ARBA" id="ARBA00022737"/>
    </source>
</evidence>
<evidence type="ECO:0000256" key="11">
    <source>
        <dbReference type="ARBA" id="ARBA00022837"/>
    </source>
</evidence>